<organism evidence="8 9">
    <name type="scientific">Monodelphis domestica</name>
    <name type="common">Gray short-tailed opossum</name>
    <dbReference type="NCBI Taxonomy" id="13616"/>
    <lineage>
        <taxon>Eukaryota</taxon>
        <taxon>Metazoa</taxon>
        <taxon>Chordata</taxon>
        <taxon>Craniata</taxon>
        <taxon>Vertebrata</taxon>
        <taxon>Euteleostomi</taxon>
        <taxon>Mammalia</taxon>
        <taxon>Metatheria</taxon>
        <taxon>Didelphimorphia</taxon>
        <taxon>Didelphidae</taxon>
        <taxon>Monodelphis</taxon>
    </lineage>
</organism>
<dbReference type="GO" id="GO:0042157">
    <property type="term" value="P:lipoprotein metabolic process"/>
    <property type="evidence" value="ECO:0007669"/>
    <property type="project" value="InterPro"/>
</dbReference>
<dbReference type="GO" id="GO:0050995">
    <property type="term" value="P:negative regulation of lipid catabolic process"/>
    <property type="evidence" value="ECO:0000318"/>
    <property type="project" value="GO_Central"/>
</dbReference>
<dbReference type="GO" id="GO:0034447">
    <property type="term" value="P:very-low-density lipoprotein particle clearance"/>
    <property type="evidence" value="ECO:0000318"/>
    <property type="project" value="GO_Central"/>
</dbReference>
<feature type="chain" id="PRO_5023805158" description="Apolipoprotein C-I" evidence="7">
    <location>
        <begin position="26"/>
        <end position="89"/>
    </location>
</feature>
<dbReference type="Ensembl" id="ENSMODT00000026549.2">
    <property type="protein sequence ID" value="ENSMODP00000026084.2"/>
    <property type="gene ID" value="ENSMODG00000020859.2"/>
</dbReference>
<dbReference type="AlphaFoldDB" id="F6R091"/>
<reference evidence="8" key="2">
    <citation type="submission" date="2025-08" db="UniProtKB">
        <authorList>
            <consortium name="Ensembl"/>
        </authorList>
    </citation>
    <scope>IDENTIFICATION</scope>
</reference>
<dbReference type="GO" id="GO:0010916">
    <property type="term" value="P:negative regulation of very-low-density lipoprotein particle clearance"/>
    <property type="evidence" value="ECO:0000318"/>
    <property type="project" value="GO_Central"/>
</dbReference>
<dbReference type="InParanoid" id="F6R091"/>
<dbReference type="GO" id="GO:0034361">
    <property type="term" value="C:very-low-density lipoprotein particle"/>
    <property type="evidence" value="ECO:0000318"/>
    <property type="project" value="GO_Central"/>
</dbReference>
<reference evidence="8" key="3">
    <citation type="submission" date="2025-09" db="UniProtKB">
        <authorList>
            <consortium name="Ensembl"/>
        </authorList>
    </citation>
    <scope>IDENTIFICATION</scope>
</reference>
<dbReference type="InterPro" id="IPR006781">
    <property type="entry name" value="ApoC-I"/>
</dbReference>
<dbReference type="PANTHER" id="PTHR16565:SF2">
    <property type="entry name" value="APOLIPOPROTEIN C-I"/>
    <property type="match status" value="1"/>
</dbReference>
<evidence type="ECO:0000256" key="3">
    <source>
        <dbReference type="ARBA" id="ARBA00022448"/>
    </source>
</evidence>
<evidence type="ECO:0000256" key="6">
    <source>
        <dbReference type="ARBA" id="ARBA00023055"/>
    </source>
</evidence>
<dbReference type="FunCoup" id="F6R091">
    <property type="interactions" value="5"/>
</dbReference>
<keyword evidence="4" id="KW-0964">Secreted</keyword>
<dbReference type="Proteomes" id="UP000002280">
    <property type="component" value="Chromosome 4"/>
</dbReference>
<dbReference type="GO" id="GO:0005504">
    <property type="term" value="F:fatty acid binding"/>
    <property type="evidence" value="ECO:0000318"/>
    <property type="project" value="GO_Central"/>
</dbReference>
<evidence type="ECO:0000313" key="8">
    <source>
        <dbReference type="Ensembl" id="ENSMODP00000026084.2"/>
    </source>
</evidence>
<dbReference type="eggNOG" id="ENOG502SEU4">
    <property type="taxonomic scope" value="Eukaryota"/>
</dbReference>
<dbReference type="Pfam" id="PF04691">
    <property type="entry name" value="ApoC-I"/>
    <property type="match status" value="1"/>
</dbReference>
<evidence type="ECO:0000313" key="9">
    <source>
        <dbReference type="Proteomes" id="UP000002280"/>
    </source>
</evidence>
<evidence type="ECO:0008006" key="10">
    <source>
        <dbReference type="Google" id="ProtNLM"/>
    </source>
</evidence>
<proteinExistence type="inferred from homology"/>
<dbReference type="GeneTree" id="ENSGT00390000011584"/>
<reference evidence="8 9" key="1">
    <citation type="journal article" date="2007" name="Nature">
        <title>Genome of the marsupial Monodelphis domestica reveals innovation in non-coding sequences.</title>
        <authorList>
            <person name="Mikkelsen T.S."/>
            <person name="Wakefield M.J."/>
            <person name="Aken B."/>
            <person name="Amemiya C.T."/>
            <person name="Chang J.L."/>
            <person name="Duke S."/>
            <person name="Garber M."/>
            <person name="Gentles A.J."/>
            <person name="Goodstadt L."/>
            <person name="Heger A."/>
            <person name="Jurka J."/>
            <person name="Kamal M."/>
            <person name="Mauceli E."/>
            <person name="Searle S.M."/>
            <person name="Sharpe T."/>
            <person name="Baker M.L."/>
            <person name="Batzer M.A."/>
            <person name="Benos P.V."/>
            <person name="Belov K."/>
            <person name="Clamp M."/>
            <person name="Cook A."/>
            <person name="Cuff J."/>
            <person name="Das R."/>
            <person name="Davidow L."/>
            <person name="Deakin J.E."/>
            <person name="Fazzari M.J."/>
            <person name="Glass J.L."/>
            <person name="Grabherr M."/>
            <person name="Greally J.M."/>
            <person name="Gu W."/>
            <person name="Hore T.A."/>
            <person name="Huttley G.A."/>
            <person name="Kleber M."/>
            <person name="Jirtle R.L."/>
            <person name="Koina E."/>
            <person name="Lee J.T."/>
            <person name="Mahony S."/>
            <person name="Marra M.A."/>
            <person name="Miller R.D."/>
            <person name="Nicholls R.D."/>
            <person name="Oda M."/>
            <person name="Papenfuss A.T."/>
            <person name="Parra Z.E."/>
            <person name="Pollock D.D."/>
            <person name="Ray D.A."/>
            <person name="Schein J.E."/>
            <person name="Speed T.P."/>
            <person name="Thompson K."/>
            <person name="VandeBerg J.L."/>
            <person name="Wade C.M."/>
            <person name="Walker J.A."/>
            <person name="Waters P.D."/>
            <person name="Webber C."/>
            <person name="Weidman J.R."/>
            <person name="Xie X."/>
            <person name="Zody M.C."/>
            <person name="Baldwin J."/>
            <person name="Abdouelleil A."/>
            <person name="Abdulkadir J."/>
            <person name="Abebe A."/>
            <person name="Abera B."/>
            <person name="Abreu J."/>
            <person name="Acer S.C."/>
            <person name="Aftuck L."/>
            <person name="Alexander A."/>
            <person name="An P."/>
            <person name="Anderson E."/>
            <person name="Anderson S."/>
            <person name="Arachi H."/>
            <person name="Azer M."/>
            <person name="Bachantsang P."/>
            <person name="Barry A."/>
            <person name="Bayul T."/>
            <person name="Berlin A."/>
            <person name="Bessette D."/>
            <person name="Bloom T."/>
            <person name="Bloom T."/>
            <person name="Boguslavskiy L."/>
            <person name="Bonnet C."/>
            <person name="Boukhgalter B."/>
            <person name="Bourzgui I."/>
            <person name="Brown A."/>
            <person name="Cahill P."/>
            <person name="Channer S."/>
            <person name="Cheshatsang Y."/>
            <person name="Chuda L."/>
            <person name="Citroen M."/>
            <person name="Collymore A."/>
            <person name="Cooke P."/>
            <person name="Costello M."/>
            <person name="D'Aco K."/>
            <person name="Daza R."/>
            <person name="De Haan G."/>
            <person name="DeGray S."/>
            <person name="DeMaso C."/>
            <person name="Dhargay N."/>
            <person name="Dooley K."/>
            <person name="Dooley E."/>
            <person name="Doricent M."/>
            <person name="Dorje P."/>
            <person name="Dorjee K."/>
            <person name="Dupes A."/>
            <person name="Elong R."/>
            <person name="Falk J."/>
            <person name="Farina A."/>
            <person name="Faro S."/>
            <person name="Ferguson D."/>
            <person name="Fisher S."/>
            <person name="Foley C.D."/>
            <person name="Franke A."/>
            <person name="Friedrich D."/>
            <person name="Gadbois L."/>
            <person name="Gearin G."/>
            <person name="Gearin C.R."/>
            <person name="Giannoukos G."/>
            <person name="Goode T."/>
            <person name="Graham J."/>
            <person name="Grandbois E."/>
            <person name="Grewal S."/>
            <person name="Gyaltsen K."/>
            <person name="Hafez N."/>
            <person name="Hagos B."/>
            <person name="Hall J."/>
            <person name="Henson C."/>
            <person name="Hollinger A."/>
            <person name="Honan T."/>
            <person name="Huard M.D."/>
            <person name="Hughes L."/>
            <person name="Hurhula B."/>
            <person name="Husby M.E."/>
            <person name="Kamat A."/>
            <person name="Kanga B."/>
            <person name="Kashin S."/>
            <person name="Khazanovich D."/>
            <person name="Kisner P."/>
            <person name="Lance K."/>
            <person name="Lara M."/>
            <person name="Lee W."/>
            <person name="Lennon N."/>
            <person name="Letendre F."/>
            <person name="LeVine R."/>
            <person name="Lipovsky A."/>
            <person name="Liu X."/>
            <person name="Liu J."/>
            <person name="Liu S."/>
            <person name="Lokyitsang T."/>
            <person name="Lokyitsang Y."/>
            <person name="Lubonja R."/>
            <person name="Lui A."/>
            <person name="MacDonald P."/>
            <person name="Magnisalis V."/>
            <person name="Maru K."/>
            <person name="Matthews C."/>
            <person name="McCusker W."/>
            <person name="McDonough S."/>
            <person name="Mehta T."/>
            <person name="Meldrim J."/>
            <person name="Meneus L."/>
            <person name="Mihai O."/>
            <person name="Mihalev A."/>
            <person name="Mihova T."/>
            <person name="Mittelman R."/>
            <person name="Mlenga V."/>
            <person name="Montmayeur A."/>
            <person name="Mulrain L."/>
            <person name="Navidi A."/>
            <person name="Naylor J."/>
            <person name="Negash T."/>
            <person name="Nguyen T."/>
            <person name="Nguyen N."/>
            <person name="Nicol R."/>
            <person name="Norbu C."/>
            <person name="Norbu N."/>
            <person name="Novod N."/>
            <person name="O'Neill B."/>
            <person name="Osman S."/>
            <person name="Markiewicz E."/>
            <person name="Oyono O.L."/>
            <person name="Patti C."/>
            <person name="Phunkhang P."/>
            <person name="Pierre F."/>
            <person name="Priest M."/>
            <person name="Raghuraman S."/>
            <person name="Rege F."/>
            <person name="Reyes R."/>
            <person name="Rise C."/>
            <person name="Rogov P."/>
            <person name="Ross K."/>
            <person name="Ryan E."/>
            <person name="Settipalli S."/>
            <person name="Shea T."/>
            <person name="Sherpa N."/>
            <person name="Shi L."/>
            <person name="Shih D."/>
            <person name="Sparrow T."/>
            <person name="Spaulding J."/>
            <person name="Stalker J."/>
            <person name="Stange-Thomann N."/>
            <person name="Stavropoulos S."/>
            <person name="Stone C."/>
            <person name="Strader C."/>
            <person name="Tesfaye S."/>
            <person name="Thomson T."/>
            <person name="Thoulutsang Y."/>
            <person name="Thoulutsang D."/>
            <person name="Topham K."/>
            <person name="Topping I."/>
            <person name="Tsamla T."/>
            <person name="Vassiliev H."/>
            <person name="Vo A."/>
            <person name="Wangchuk T."/>
            <person name="Wangdi T."/>
            <person name="Weiand M."/>
            <person name="Wilkinson J."/>
            <person name="Wilson A."/>
            <person name="Yadav S."/>
            <person name="Young G."/>
            <person name="Yu Q."/>
            <person name="Zembek L."/>
            <person name="Zhong D."/>
            <person name="Zimmer A."/>
            <person name="Zwirko Z."/>
            <person name="Jaffe D.B."/>
            <person name="Alvarez P."/>
            <person name="Brockman W."/>
            <person name="Butler J."/>
            <person name="Chin C."/>
            <person name="Gnerre S."/>
            <person name="MacCallum I."/>
            <person name="Graves J.A."/>
            <person name="Ponting C.P."/>
            <person name="Breen M."/>
            <person name="Samollow P.B."/>
            <person name="Lander E.S."/>
            <person name="Lindblad-Toh K."/>
        </authorList>
    </citation>
    <scope>NUCLEOTIDE SEQUENCE [LARGE SCALE GENOMIC DNA]</scope>
</reference>
<dbReference type="GO" id="GO:0006869">
    <property type="term" value="P:lipid transport"/>
    <property type="evidence" value="ECO:0007669"/>
    <property type="project" value="UniProtKB-KW"/>
</dbReference>
<evidence type="ECO:0000256" key="7">
    <source>
        <dbReference type="SAM" id="SignalP"/>
    </source>
</evidence>
<dbReference type="Bgee" id="ENSMODG00000020859">
    <property type="expression patterns" value="Expressed in liver and 18 other cell types or tissues"/>
</dbReference>
<sequence length="89" mass="10117">MKAFLPFAVALWVPSLLEGPRPAQASSSLAQSFEQFQKKVKEFTETVVEKTKAAITQIKHSDLPSKTRTWITENIQKVKDKVESTFKKH</sequence>
<dbReference type="Gene3D" id="4.10.260.30">
    <property type="entry name" value="Apolipoprotein C-I"/>
    <property type="match status" value="1"/>
</dbReference>
<dbReference type="OMA" id="KTRTWIT"/>
<dbReference type="GO" id="GO:0032375">
    <property type="term" value="P:negative regulation of cholesterol transport"/>
    <property type="evidence" value="ECO:0000318"/>
    <property type="project" value="GO_Central"/>
</dbReference>
<feature type="signal peptide" evidence="7">
    <location>
        <begin position="1"/>
        <end position="25"/>
    </location>
</feature>
<comment type="similarity">
    <text evidence="2">Belongs to the apolipoprotein C1 family.</text>
</comment>
<dbReference type="STRING" id="13616.ENSMODP00000026084"/>
<keyword evidence="6" id="KW-0445">Lipid transport</keyword>
<dbReference type="GO" id="GO:0034364">
    <property type="term" value="C:high-density lipoprotein particle"/>
    <property type="evidence" value="ECO:0000318"/>
    <property type="project" value="GO_Central"/>
</dbReference>
<comment type="subcellular location">
    <subcellularLocation>
        <location evidence="1">Secreted</location>
    </subcellularLocation>
</comment>
<name>F6R091_MONDO</name>
<dbReference type="GO" id="GO:0004859">
    <property type="term" value="F:phospholipase inhibitor activity"/>
    <property type="evidence" value="ECO:0000318"/>
    <property type="project" value="GO_Central"/>
</dbReference>
<evidence type="ECO:0000256" key="4">
    <source>
        <dbReference type="ARBA" id="ARBA00022525"/>
    </source>
</evidence>
<dbReference type="GO" id="GO:0006641">
    <property type="term" value="P:triglyceride metabolic process"/>
    <property type="evidence" value="ECO:0000318"/>
    <property type="project" value="GO_Central"/>
</dbReference>
<dbReference type="HOGENOM" id="CLU_160094_2_0_1"/>
<evidence type="ECO:0000256" key="5">
    <source>
        <dbReference type="ARBA" id="ARBA00022729"/>
    </source>
</evidence>
<dbReference type="InterPro" id="IPR043081">
    <property type="entry name" value="ApoC-1_sf"/>
</dbReference>
<keyword evidence="3" id="KW-0813">Transport</keyword>
<dbReference type="PANTHER" id="PTHR16565">
    <property type="entry name" value="APOLIPOPROTEIN C-I"/>
    <property type="match status" value="1"/>
</dbReference>
<keyword evidence="9" id="KW-1185">Reference proteome</keyword>
<protein>
    <recommendedName>
        <fullName evidence="10">Apolipoprotein C-I</fullName>
    </recommendedName>
</protein>
<evidence type="ECO:0000256" key="1">
    <source>
        <dbReference type="ARBA" id="ARBA00004613"/>
    </source>
</evidence>
<evidence type="ECO:0000256" key="2">
    <source>
        <dbReference type="ARBA" id="ARBA00009204"/>
    </source>
</evidence>
<accession>F6R091</accession>
<keyword evidence="5 7" id="KW-0732">Signal</keyword>